<sequence>MIILRKKLNEGTGFLIMIIFIMLCFNSLATSNDCGTPIISYKTNKLHFPWIAEIYSSINKTKDGNFQHLCGSSIISSSFSITAAHCIQEKHSTYRRASHAIFLIANVLDLKDLSDTININIKEVITHPDWNPEIKKFDGDIALLNFKEPITFDNKISPICLWNGTDQIQSTKTGIIITFIALEEDDPGYYNYEHNLPNNYPKEYNMPIRNSCIETQKRFTSIASNNTFCAGGFNSGPCLETGSSGSSIAVEYNQTYYLRGIVSASFIDFAGCDNYTFTLFTDVLKYQDWITKIIN</sequence>
<dbReference type="InterPro" id="IPR001254">
    <property type="entry name" value="Trypsin_dom"/>
</dbReference>
<dbReference type="InterPro" id="IPR051333">
    <property type="entry name" value="CLIP_Serine_Protease"/>
</dbReference>
<evidence type="ECO:0000313" key="5">
    <source>
        <dbReference type="EMBL" id="CAG9807191.1"/>
    </source>
</evidence>
<dbReference type="Pfam" id="PF00089">
    <property type="entry name" value="Trypsin"/>
    <property type="match status" value="1"/>
</dbReference>
<dbReference type="PANTHER" id="PTHR24260:SF143">
    <property type="entry name" value="SERINE PROTEASE GD-LIKE PROTEIN"/>
    <property type="match status" value="1"/>
</dbReference>
<gene>
    <name evidence="5" type="ORF">CHIRRI_LOCUS10040</name>
</gene>
<dbReference type="InterPro" id="IPR043504">
    <property type="entry name" value="Peptidase_S1_PA_chymotrypsin"/>
</dbReference>
<keyword evidence="3" id="KW-0472">Membrane</keyword>
<evidence type="ECO:0000256" key="3">
    <source>
        <dbReference type="SAM" id="Phobius"/>
    </source>
</evidence>
<dbReference type="SUPFAM" id="SSF50494">
    <property type="entry name" value="Trypsin-like serine proteases"/>
    <property type="match status" value="1"/>
</dbReference>
<organism evidence="5 6">
    <name type="scientific">Chironomus riparius</name>
    <dbReference type="NCBI Taxonomy" id="315576"/>
    <lineage>
        <taxon>Eukaryota</taxon>
        <taxon>Metazoa</taxon>
        <taxon>Ecdysozoa</taxon>
        <taxon>Arthropoda</taxon>
        <taxon>Hexapoda</taxon>
        <taxon>Insecta</taxon>
        <taxon>Pterygota</taxon>
        <taxon>Neoptera</taxon>
        <taxon>Endopterygota</taxon>
        <taxon>Diptera</taxon>
        <taxon>Nematocera</taxon>
        <taxon>Chironomoidea</taxon>
        <taxon>Chironomidae</taxon>
        <taxon>Chironominae</taxon>
        <taxon>Chironomus</taxon>
    </lineage>
</organism>
<dbReference type="EMBL" id="OU895879">
    <property type="protein sequence ID" value="CAG9807191.1"/>
    <property type="molecule type" value="Genomic_DNA"/>
</dbReference>
<comment type="similarity">
    <text evidence="2">Belongs to the peptidase S1 family. CLIP subfamily.</text>
</comment>
<protein>
    <recommendedName>
        <fullName evidence="4">Peptidase S1 domain-containing protein</fullName>
    </recommendedName>
</protein>
<feature type="domain" description="Peptidase S1" evidence="4">
    <location>
        <begin position="38"/>
        <end position="295"/>
    </location>
</feature>
<evidence type="ECO:0000256" key="2">
    <source>
        <dbReference type="ARBA" id="ARBA00024195"/>
    </source>
</evidence>
<keyword evidence="1" id="KW-1015">Disulfide bond</keyword>
<keyword evidence="3" id="KW-0812">Transmembrane</keyword>
<accession>A0A9N9RZT2</accession>
<dbReference type="Gene3D" id="2.40.10.10">
    <property type="entry name" value="Trypsin-like serine proteases"/>
    <property type="match status" value="1"/>
</dbReference>
<reference evidence="5" key="2">
    <citation type="submission" date="2022-10" db="EMBL/GenBank/DDBJ databases">
        <authorList>
            <consortium name="ENA_rothamsted_submissions"/>
            <consortium name="culmorum"/>
            <person name="King R."/>
        </authorList>
    </citation>
    <scope>NUCLEOTIDE SEQUENCE</scope>
</reference>
<dbReference type="PRINTS" id="PR00722">
    <property type="entry name" value="CHYMOTRYPSIN"/>
</dbReference>
<dbReference type="InterPro" id="IPR018114">
    <property type="entry name" value="TRYPSIN_HIS"/>
</dbReference>
<dbReference type="FunFam" id="2.40.10.10:FF:000068">
    <property type="entry name" value="transmembrane protease serine 2"/>
    <property type="match status" value="1"/>
</dbReference>
<evidence type="ECO:0000256" key="1">
    <source>
        <dbReference type="ARBA" id="ARBA00023157"/>
    </source>
</evidence>
<name>A0A9N9RZT2_9DIPT</name>
<dbReference type="PANTHER" id="PTHR24260">
    <property type="match status" value="1"/>
</dbReference>
<evidence type="ECO:0000259" key="4">
    <source>
        <dbReference type="PROSITE" id="PS50240"/>
    </source>
</evidence>
<keyword evidence="3" id="KW-1133">Transmembrane helix</keyword>
<proteinExistence type="inferred from homology"/>
<dbReference type="SMART" id="SM00020">
    <property type="entry name" value="Tryp_SPc"/>
    <property type="match status" value="1"/>
</dbReference>
<dbReference type="GO" id="GO:0004252">
    <property type="term" value="F:serine-type endopeptidase activity"/>
    <property type="evidence" value="ECO:0007669"/>
    <property type="project" value="InterPro"/>
</dbReference>
<dbReference type="Proteomes" id="UP001153620">
    <property type="component" value="Chromosome 3"/>
</dbReference>
<feature type="transmembrane region" description="Helical" evidence="3">
    <location>
        <begin position="12"/>
        <end position="29"/>
    </location>
</feature>
<dbReference type="AlphaFoldDB" id="A0A9N9RZT2"/>
<dbReference type="OrthoDB" id="238681at2759"/>
<dbReference type="GO" id="GO:0006508">
    <property type="term" value="P:proteolysis"/>
    <property type="evidence" value="ECO:0007669"/>
    <property type="project" value="InterPro"/>
</dbReference>
<keyword evidence="6" id="KW-1185">Reference proteome</keyword>
<dbReference type="PROSITE" id="PS50240">
    <property type="entry name" value="TRYPSIN_DOM"/>
    <property type="match status" value="1"/>
</dbReference>
<evidence type="ECO:0000313" key="6">
    <source>
        <dbReference type="Proteomes" id="UP001153620"/>
    </source>
</evidence>
<dbReference type="InterPro" id="IPR001314">
    <property type="entry name" value="Peptidase_S1A"/>
</dbReference>
<dbReference type="InterPro" id="IPR009003">
    <property type="entry name" value="Peptidase_S1_PA"/>
</dbReference>
<dbReference type="PROSITE" id="PS00134">
    <property type="entry name" value="TRYPSIN_HIS"/>
    <property type="match status" value="1"/>
</dbReference>
<reference evidence="5" key="1">
    <citation type="submission" date="2022-01" db="EMBL/GenBank/DDBJ databases">
        <authorList>
            <person name="King R."/>
        </authorList>
    </citation>
    <scope>NUCLEOTIDE SEQUENCE</scope>
</reference>